<proteinExistence type="predicted"/>
<dbReference type="GO" id="GO:0005576">
    <property type="term" value="C:extracellular region"/>
    <property type="evidence" value="ECO:0007669"/>
    <property type="project" value="UniProtKB-SubCell"/>
</dbReference>
<dbReference type="KEGG" id="pxu:106115691"/>
<dbReference type="InterPro" id="IPR001283">
    <property type="entry name" value="CRISP-related"/>
</dbReference>
<evidence type="ECO:0000256" key="1">
    <source>
        <dbReference type="ARBA" id="ARBA00004613"/>
    </source>
</evidence>
<evidence type="ECO:0000259" key="4">
    <source>
        <dbReference type="SMART" id="SM00198"/>
    </source>
</evidence>
<comment type="subcellular location">
    <subcellularLocation>
        <location evidence="1">Secreted</location>
    </subcellularLocation>
</comment>
<keyword evidence="2" id="KW-0964">Secreted</keyword>
<name>A0AAJ6Z3A8_PAPXU</name>
<dbReference type="InterPro" id="IPR035940">
    <property type="entry name" value="CAP_sf"/>
</dbReference>
<reference evidence="5" key="1">
    <citation type="submission" date="2025-08" db="UniProtKB">
        <authorList>
            <consortium name="RefSeq"/>
        </authorList>
    </citation>
    <scope>IDENTIFICATION</scope>
</reference>
<feature type="domain" description="SCP" evidence="4">
    <location>
        <begin position="25"/>
        <end position="185"/>
    </location>
</feature>
<dbReference type="PROSITE" id="PS01009">
    <property type="entry name" value="CRISP_1"/>
    <property type="match status" value="1"/>
</dbReference>
<dbReference type="Pfam" id="PF00188">
    <property type="entry name" value="CAP"/>
    <property type="match status" value="1"/>
</dbReference>
<dbReference type="CDD" id="cd05380">
    <property type="entry name" value="CAP_euk"/>
    <property type="match status" value="1"/>
</dbReference>
<evidence type="ECO:0000256" key="3">
    <source>
        <dbReference type="SAM" id="SignalP"/>
    </source>
</evidence>
<dbReference type="Proteomes" id="UP000694872">
    <property type="component" value="Unplaced"/>
</dbReference>
<feature type="chain" id="PRO_5042522825" evidence="3">
    <location>
        <begin position="18"/>
        <end position="214"/>
    </location>
</feature>
<dbReference type="GeneID" id="106115691"/>
<dbReference type="PRINTS" id="PR00837">
    <property type="entry name" value="V5TPXLIKE"/>
</dbReference>
<protein>
    <submittedName>
        <fullName evidence="5">Venom allergen 5-like</fullName>
    </submittedName>
</protein>
<organism evidence="5">
    <name type="scientific">Papilio xuthus</name>
    <name type="common">Asian swallowtail butterfly</name>
    <dbReference type="NCBI Taxonomy" id="66420"/>
    <lineage>
        <taxon>Eukaryota</taxon>
        <taxon>Metazoa</taxon>
        <taxon>Ecdysozoa</taxon>
        <taxon>Arthropoda</taxon>
        <taxon>Hexapoda</taxon>
        <taxon>Insecta</taxon>
        <taxon>Pterygota</taxon>
        <taxon>Neoptera</taxon>
        <taxon>Endopterygota</taxon>
        <taxon>Lepidoptera</taxon>
        <taxon>Glossata</taxon>
        <taxon>Ditrysia</taxon>
        <taxon>Papilionoidea</taxon>
        <taxon>Papilionidae</taxon>
        <taxon>Papilioninae</taxon>
        <taxon>Papilio</taxon>
    </lineage>
</organism>
<dbReference type="SUPFAM" id="SSF55797">
    <property type="entry name" value="PR-1-like"/>
    <property type="match status" value="1"/>
</dbReference>
<feature type="signal peptide" evidence="3">
    <location>
        <begin position="1"/>
        <end position="17"/>
    </location>
</feature>
<dbReference type="InterPro" id="IPR018244">
    <property type="entry name" value="Allrgn_V5/Tpx1_CS"/>
</dbReference>
<dbReference type="Gene3D" id="3.40.33.10">
    <property type="entry name" value="CAP"/>
    <property type="match status" value="1"/>
</dbReference>
<dbReference type="InterPro" id="IPR002413">
    <property type="entry name" value="V5_allergen-like"/>
</dbReference>
<gene>
    <name evidence="5" type="primary">LOC106115691</name>
</gene>
<accession>A0AAJ6Z3A8</accession>
<sequence length="214" mass="23525">MHSEIIFIFALCGFVHSKLINLSCSQIRDIVDGHNSRRLQLAQGAVPGHPAASDMKYMVWDEELAAKARKWASKNVFDHNPDKTIGSGRFKTGENLYFFGSSNPDAKINIEQGLSAWFNEYKDYSYGPMTMSLFDGSSQVQIGHYTQMAWADTTYVGCGLSQYSEGGMKTFLLVCNYGPSGNILGQVPYTASEEGSEGLFCSIGDCSVPYGDNC</sequence>
<dbReference type="PRINTS" id="PR00838">
    <property type="entry name" value="V5ALLERGEN"/>
</dbReference>
<dbReference type="SMART" id="SM00198">
    <property type="entry name" value="SCP"/>
    <property type="match status" value="1"/>
</dbReference>
<dbReference type="RefSeq" id="XP_013164600.1">
    <property type="nucleotide sequence ID" value="XM_013309146.1"/>
</dbReference>
<evidence type="ECO:0000256" key="2">
    <source>
        <dbReference type="ARBA" id="ARBA00022525"/>
    </source>
</evidence>
<dbReference type="PROSITE" id="PS01010">
    <property type="entry name" value="CRISP_2"/>
    <property type="match status" value="1"/>
</dbReference>
<dbReference type="PANTHER" id="PTHR10334">
    <property type="entry name" value="CYSTEINE-RICH SECRETORY PROTEIN-RELATED"/>
    <property type="match status" value="1"/>
</dbReference>
<evidence type="ECO:0000313" key="5">
    <source>
        <dbReference type="RefSeq" id="XP_013164600.1"/>
    </source>
</evidence>
<dbReference type="InterPro" id="IPR014044">
    <property type="entry name" value="CAP_dom"/>
</dbReference>
<dbReference type="AlphaFoldDB" id="A0AAJ6Z3A8"/>
<keyword evidence="3" id="KW-0732">Signal</keyword>